<accession>A0A8C4ZBK5</accession>
<dbReference type="PANTHER" id="PTHR13924">
    <property type="entry name" value="TRANSFORMING ACIDIC COILED-COIL CONTAINING PROTEIN 1/2"/>
    <property type="match status" value="1"/>
</dbReference>
<reference evidence="10" key="1">
    <citation type="submission" date="2025-08" db="UniProtKB">
        <authorList>
            <consortium name="Ensembl"/>
        </authorList>
    </citation>
    <scope>IDENTIFICATION</scope>
</reference>
<dbReference type="GO" id="GO:0007097">
    <property type="term" value="P:nuclear migration"/>
    <property type="evidence" value="ECO:0007669"/>
    <property type="project" value="TreeGrafter"/>
</dbReference>
<dbReference type="InterPro" id="IPR007707">
    <property type="entry name" value="TACC_C"/>
</dbReference>
<dbReference type="AlphaFoldDB" id="A0A8C4ZBK5"/>
<proteinExistence type="inferred from homology"/>
<evidence type="ECO:0000256" key="8">
    <source>
        <dbReference type="SAM" id="MobiDB-lite"/>
    </source>
</evidence>
<evidence type="ECO:0000256" key="3">
    <source>
        <dbReference type="ARBA" id="ARBA00022490"/>
    </source>
</evidence>
<keyword evidence="4" id="KW-0597">Phosphoprotein</keyword>
<evidence type="ECO:0000256" key="7">
    <source>
        <dbReference type="SAM" id="Coils"/>
    </source>
</evidence>
<reference evidence="10" key="2">
    <citation type="submission" date="2025-09" db="UniProtKB">
        <authorList>
            <consortium name="Ensembl"/>
        </authorList>
    </citation>
    <scope>IDENTIFICATION</scope>
</reference>
<keyword evidence="5 7" id="KW-0175">Coiled coil</keyword>
<feature type="compositionally biased region" description="Polar residues" evidence="8">
    <location>
        <begin position="33"/>
        <end position="47"/>
    </location>
</feature>
<evidence type="ECO:0000256" key="4">
    <source>
        <dbReference type="ARBA" id="ARBA00022553"/>
    </source>
</evidence>
<dbReference type="GO" id="GO:0005856">
    <property type="term" value="C:cytoskeleton"/>
    <property type="evidence" value="ECO:0007669"/>
    <property type="project" value="UniProtKB-SubCell"/>
</dbReference>
<name>A0A8C4ZBK5_GADMO</name>
<keyword evidence="11" id="KW-1185">Reference proteome</keyword>
<evidence type="ECO:0000256" key="6">
    <source>
        <dbReference type="ARBA" id="ARBA00023212"/>
    </source>
</evidence>
<evidence type="ECO:0000259" key="9">
    <source>
        <dbReference type="Pfam" id="PF05010"/>
    </source>
</evidence>
<dbReference type="InterPro" id="IPR039915">
    <property type="entry name" value="TACC"/>
</dbReference>
<dbReference type="GeneTree" id="ENSGT00940000158858"/>
<dbReference type="GO" id="GO:0005737">
    <property type="term" value="C:cytoplasm"/>
    <property type="evidence" value="ECO:0007669"/>
    <property type="project" value="TreeGrafter"/>
</dbReference>
<organism evidence="10 11">
    <name type="scientific">Gadus morhua</name>
    <name type="common">Atlantic cod</name>
    <dbReference type="NCBI Taxonomy" id="8049"/>
    <lineage>
        <taxon>Eukaryota</taxon>
        <taxon>Metazoa</taxon>
        <taxon>Chordata</taxon>
        <taxon>Craniata</taxon>
        <taxon>Vertebrata</taxon>
        <taxon>Euteleostomi</taxon>
        <taxon>Actinopterygii</taxon>
        <taxon>Neopterygii</taxon>
        <taxon>Teleostei</taxon>
        <taxon>Neoteleostei</taxon>
        <taxon>Acanthomorphata</taxon>
        <taxon>Zeiogadaria</taxon>
        <taxon>Gadariae</taxon>
        <taxon>Gadiformes</taxon>
        <taxon>Gadoidei</taxon>
        <taxon>Gadidae</taxon>
        <taxon>Gadus</taxon>
    </lineage>
</organism>
<evidence type="ECO:0000256" key="1">
    <source>
        <dbReference type="ARBA" id="ARBA00004245"/>
    </source>
</evidence>
<dbReference type="Gene3D" id="1.20.5.1700">
    <property type="match status" value="1"/>
</dbReference>
<evidence type="ECO:0000313" key="11">
    <source>
        <dbReference type="Proteomes" id="UP000694546"/>
    </source>
</evidence>
<feature type="region of interest" description="Disordered" evidence="8">
    <location>
        <begin position="1"/>
        <end position="57"/>
    </location>
</feature>
<evidence type="ECO:0000256" key="5">
    <source>
        <dbReference type="ARBA" id="ARBA00023054"/>
    </source>
</evidence>
<dbReference type="Pfam" id="PF05010">
    <property type="entry name" value="TACC_C"/>
    <property type="match status" value="1"/>
</dbReference>
<feature type="domain" description="Transforming acidic coiled-coil-containing protein C-terminal" evidence="9">
    <location>
        <begin position="180"/>
        <end position="307"/>
    </location>
</feature>
<evidence type="ECO:0000256" key="2">
    <source>
        <dbReference type="ARBA" id="ARBA00009423"/>
    </source>
</evidence>
<comment type="subcellular location">
    <subcellularLocation>
        <location evidence="1">Cytoplasm</location>
        <location evidence="1">Cytoskeleton</location>
    </subcellularLocation>
</comment>
<evidence type="ECO:0000313" key="10">
    <source>
        <dbReference type="Ensembl" id="ENSGMOP00000011424.2"/>
    </source>
</evidence>
<dbReference type="Ensembl" id="ENSGMOT00000011734.2">
    <property type="protein sequence ID" value="ENSGMOP00000011424.2"/>
    <property type="gene ID" value="ENSGMOG00000010654.2"/>
</dbReference>
<keyword evidence="6" id="KW-0206">Cytoskeleton</keyword>
<protein>
    <recommendedName>
        <fullName evidence="9">Transforming acidic coiled-coil-containing protein C-terminal domain-containing protein</fullName>
    </recommendedName>
</protein>
<dbReference type="GO" id="GO:0021987">
    <property type="term" value="P:cerebral cortex development"/>
    <property type="evidence" value="ECO:0007669"/>
    <property type="project" value="TreeGrafter"/>
</dbReference>
<dbReference type="Proteomes" id="UP000694546">
    <property type="component" value="Chromosome 5"/>
</dbReference>
<dbReference type="PANTHER" id="PTHR13924:SF4">
    <property type="entry name" value="TRANSFORMING ACIDIC COILED-COIL-CONTAINING PROTEIN 3"/>
    <property type="match status" value="1"/>
</dbReference>
<keyword evidence="3" id="KW-0963">Cytoplasm</keyword>
<sequence>MGSVPVNDENLGVHRGGKRTSSSDDIFAIEQPTGRQSILRQTENLPNKTVPKGGKVCFQTPRRDPVSKRILSPSKSVKMDNLVECMKALDSLRLDSKPLLDKIMVKKIHIYDLSHPDDEMPIKSTGGYLLDFDNLDTMDPFSGSKKFALSPTRPSIEDLPLSPNQPEAAFQEAGEPESALDETLPFNRSVENSLAEVSSTESSVVTYKVALGSYKKNEETLKGCAQEYLVRIRKEEQRYQTLKSYTEEKISKANEETGEVRSRLKAEVSGLQAQLRREQLKSQALESNYDQKVKEVVELTNLCDELIAKVQTG</sequence>
<comment type="similarity">
    <text evidence="2">Belongs to the TACC family.</text>
</comment>
<dbReference type="GO" id="GO:0007052">
    <property type="term" value="P:mitotic spindle organization"/>
    <property type="evidence" value="ECO:0007669"/>
    <property type="project" value="InterPro"/>
</dbReference>
<feature type="coiled-coil region" evidence="7">
    <location>
        <begin position="261"/>
        <end position="295"/>
    </location>
</feature>